<dbReference type="InParanoid" id="F0YGN9"/>
<dbReference type="Gene3D" id="1.20.120.1240">
    <property type="entry name" value="Dynamin, middle domain"/>
    <property type="match status" value="1"/>
</dbReference>
<feature type="domain" description="GED" evidence="4">
    <location>
        <begin position="589"/>
        <end position="680"/>
    </location>
</feature>
<dbReference type="GeneID" id="20221853"/>
<dbReference type="GO" id="GO:0006897">
    <property type="term" value="P:endocytosis"/>
    <property type="evidence" value="ECO:0007669"/>
    <property type="project" value="TreeGrafter"/>
</dbReference>
<dbReference type="InterPro" id="IPR001478">
    <property type="entry name" value="PDZ"/>
</dbReference>
<dbReference type="GO" id="GO:0005874">
    <property type="term" value="C:microtubule"/>
    <property type="evidence" value="ECO:0007669"/>
    <property type="project" value="TreeGrafter"/>
</dbReference>
<dbReference type="CDD" id="cd08771">
    <property type="entry name" value="DLP_1"/>
    <property type="match status" value="1"/>
</dbReference>
<evidence type="ECO:0000313" key="6">
    <source>
        <dbReference type="EMBL" id="EGB05704.1"/>
    </source>
</evidence>
<dbReference type="RefSeq" id="XP_009039543.1">
    <property type="nucleotide sequence ID" value="XM_009041295.1"/>
</dbReference>
<dbReference type="Gene3D" id="3.40.50.300">
    <property type="entry name" value="P-loop containing nucleotide triphosphate hydrolases"/>
    <property type="match status" value="1"/>
</dbReference>
<evidence type="ECO:0000256" key="2">
    <source>
        <dbReference type="ARBA" id="ARBA00023134"/>
    </source>
</evidence>
<dbReference type="PANTHER" id="PTHR11566:SF21">
    <property type="entry name" value="DYNAMIN RELATED PROTEIN 1, ISOFORM A"/>
    <property type="match status" value="1"/>
</dbReference>
<protein>
    <recommendedName>
        <fullName evidence="8">PDZ domain-containing protein</fullName>
    </recommendedName>
</protein>
<proteinExistence type="predicted"/>
<sequence>MEVFPVGWDRLSAALRRPAPASALTPRARRASRRVPCNPCSACVMSHLDVKYEQKVRPWLDLAEDLRGLSLDNTLSVPQICVMGDQSCGKSSVLEALSGVPFPRGSGLVTRCPVRLIMRRSDGDWSATASTTLSSHTVKANSPAELTAIISRLTDTLTKNSHGFSTESIVVRLGSSESPDLTVVDLPGIVRTATSGQDPKVIYEVNELIDTYLRQERTIILAVIPSNQDIATIDILERAQTVDPGGERTIGVLTKPDLIGPGNEEEVMAVLNNLRKPLRLGYIMVKNRSQAQVKQGISHKSALDNEELFFQNHKAFSCLDKRFWGIKNLTSALTNLLVVRIQEQLAPMKRQVEVMLSKVRADVRAISSYGTATTASERQKLLVTLTQEFVRHLNDCVRGEYRDRLIVCNPNLRLYTRALVIFQELQSRVISTAPLFQAGDFVTNLARQMEALRGRELPGFMSAQSFYMFIQEFIDAWEAPARMAAAQMRALANEVVSELFQKIAVSYPVLRECFKEVASSILEQSECQALTLLEGLVMREKDPFTINEFLQAHINKLRYDRFETTKEHVGASLRSWYRAAHGVSSSANAEDMSAILEAYWTLASKRFIDNACMCLDDRILGTLCGKLQEQCYQFVHDENKLQAFFTEDAALVASRSSLEEKRDRLIKANTAMANIQVNRKLIRSHGTSSGQTDVVSISIGTGAHGLGLQLADEDHLVVIRGFRTGSAAKQAGVKLNDVLIKINGESFASFQEAIGKLKTSNQGQINLTLRREIIQVRSNS</sequence>
<dbReference type="SUPFAM" id="SSF52540">
    <property type="entry name" value="P-loop containing nucleoside triphosphate hydrolases"/>
    <property type="match status" value="1"/>
</dbReference>
<dbReference type="GO" id="GO:0000266">
    <property type="term" value="P:mitochondrial fission"/>
    <property type="evidence" value="ECO:0007669"/>
    <property type="project" value="TreeGrafter"/>
</dbReference>
<evidence type="ECO:0000259" key="4">
    <source>
        <dbReference type="PROSITE" id="PS51388"/>
    </source>
</evidence>
<dbReference type="Pfam" id="PF01031">
    <property type="entry name" value="Dynamin_M"/>
    <property type="match status" value="1"/>
</dbReference>
<dbReference type="PROSITE" id="PS51388">
    <property type="entry name" value="GED"/>
    <property type="match status" value="1"/>
</dbReference>
<dbReference type="InterPro" id="IPR000375">
    <property type="entry name" value="Dynamin_stalk"/>
</dbReference>
<dbReference type="GO" id="GO:0008017">
    <property type="term" value="F:microtubule binding"/>
    <property type="evidence" value="ECO:0007669"/>
    <property type="project" value="TreeGrafter"/>
</dbReference>
<feature type="domain" description="Dynamin-type G" evidence="5">
    <location>
        <begin position="74"/>
        <end position="347"/>
    </location>
</feature>
<evidence type="ECO:0008006" key="8">
    <source>
        <dbReference type="Google" id="ProtNLM"/>
    </source>
</evidence>
<dbReference type="EMBL" id="GL833139">
    <property type="protein sequence ID" value="EGB05704.1"/>
    <property type="molecule type" value="Genomic_DNA"/>
</dbReference>
<dbReference type="InterPro" id="IPR027417">
    <property type="entry name" value="P-loop_NTPase"/>
</dbReference>
<dbReference type="SUPFAM" id="SSF50156">
    <property type="entry name" value="PDZ domain-like"/>
    <property type="match status" value="1"/>
</dbReference>
<dbReference type="Proteomes" id="UP000002729">
    <property type="component" value="Unassembled WGS sequence"/>
</dbReference>
<dbReference type="GO" id="GO:0048312">
    <property type="term" value="P:intracellular distribution of mitochondria"/>
    <property type="evidence" value="ECO:0007669"/>
    <property type="project" value="TreeGrafter"/>
</dbReference>
<dbReference type="GO" id="GO:0005739">
    <property type="term" value="C:mitochondrion"/>
    <property type="evidence" value="ECO:0007669"/>
    <property type="project" value="TreeGrafter"/>
</dbReference>
<dbReference type="GO" id="GO:0016020">
    <property type="term" value="C:membrane"/>
    <property type="evidence" value="ECO:0007669"/>
    <property type="project" value="TreeGrafter"/>
</dbReference>
<keyword evidence="2" id="KW-0342">GTP-binding</keyword>
<dbReference type="InterPro" id="IPR001401">
    <property type="entry name" value="Dynamin_GTPase"/>
</dbReference>
<dbReference type="SMART" id="SM00053">
    <property type="entry name" value="DYNc"/>
    <property type="match status" value="1"/>
</dbReference>
<reference evidence="6 7" key="1">
    <citation type="journal article" date="2011" name="Proc. Natl. Acad. Sci. U.S.A.">
        <title>Niche of harmful alga Aureococcus anophagefferens revealed through ecogenomics.</title>
        <authorList>
            <person name="Gobler C.J."/>
            <person name="Berry D.L."/>
            <person name="Dyhrman S.T."/>
            <person name="Wilhelm S.W."/>
            <person name="Salamov A."/>
            <person name="Lobanov A.V."/>
            <person name="Zhang Y."/>
            <person name="Collier J.L."/>
            <person name="Wurch L.L."/>
            <person name="Kustka A.B."/>
            <person name="Dill B.D."/>
            <person name="Shah M."/>
            <person name="VerBerkmoes N.C."/>
            <person name="Kuo A."/>
            <person name="Terry A."/>
            <person name="Pangilinan J."/>
            <person name="Lindquist E.A."/>
            <person name="Lucas S."/>
            <person name="Paulsen I.T."/>
            <person name="Hattenrath-Lehmann T.K."/>
            <person name="Talmage S.C."/>
            <person name="Walker E.A."/>
            <person name="Koch F."/>
            <person name="Burson A.M."/>
            <person name="Marcoval M.A."/>
            <person name="Tang Y.Z."/>
            <person name="Lecleir G.R."/>
            <person name="Coyne K.J."/>
            <person name="Berg G.M."/>
            <person name="Bertrand E.M."/>
            <person name="Saito M.A."/>
            <person name="Gladyshev V.N."/>
            <person name="Grigoriev I.V."/>
        </authorList>
    </citation>
    <scope>NUCLEOTIDE SEQUENCE [LARGE SCALE GENOMIC DNA]</scope>
    <source>
        <strain evidence="7">CCMP 1984</strain>
    </source>
</reference>
<dbReference type="InterPro" id="IPR022812">
    <property type="entry name" value="Dynamin"/>
</dbReference>
<keyword evidence="7" id="KW-1185">Reference proteome</keyword>
<dbReference type="InterPro" id="IPR036034">
    <property type="entry name" value="PDZ_sf"/>
</dbReference>
<gene>
    <name evidence="6" type="ORF">AURANDRAFT_38339</name>
</gene>
<keyword evidence="1" id="KW-0547">Nucleotide-binding</keyword>
<feature type="domain" description="PDZ" evidence="3">
    <location>
        <begin position="696"/>
        <end position="760"/>
    </location>
</feature>
<dbReference type="AlphaFoldDB" id="F0YGN9"/>
<name>F0YGN9_AURAN</name>
<dbReference type="OrthoDB" id="5061070at2759"/>
<evidence type="ECO:0000256" key="1">
    <source>
        <dbReference type="ARBA" id="ARBA00022741"/>
    </source>
</evidence>
<evidence type="ECO:0000259" key="3">
    <source>
        <dbReference type="PROSITE" id="PS50106"/>
    </source>
</evidence>
<evidence type="ECO:0000313" key="7">
    <source>
        <dbReference type="Proteomes" id="UP000002729"/>
    </source>
</evidence>
<dbReference type="PRINTS" id="PR00195">
    <property type="entry name" value="DYNAMIN"/>
</dbReference>
<dbReference type="PROSITE" id="PS51718">
    <property type="entry name" value="G_DYNAMIN_2"/>
    <property type="match status" value="1"/>
</dbReference>
<organism evidence="7">
    <name type="scientific">Aureococcus anophagefferens</name>
    <name type="common">Harmful bloom alga</name>
    <dbReference type="NCBI Taxonomy" id="44056"/>
    <lineage>
        <taxon>Eukaryota</taxon>
        <taxon>Sar</taxon>
        <taxon>Stramenopiles</taxon>
        <taxon>Ochrophyta</taxon>
        <taxon>Pelagophyceae</taxon>
        <taxon>Pelagomonadales</taxon>
        <taxon>Pelagomonadaceae</taxon>
        <taxon>Aureococcus</taxon>
    </lineage>
</organism>
<dbReference type="PROSITE" id="PS50106">
    <property type="entry name" value="PDZ"/>
    <property type="match status" value="1"/>
</dbReference>
<dbReference type="Gene3D" id="2.30.42.10">
    <property type="match status" value="1"/>
</dbReference>
<dbReference type="KEGG" id="aaf:AURANDRAFT_38339"/>
<dbReference type="Pfam" id="PF00350">
    <property type="entry name" value="Dynamin_N"/>
    <property type="match status" value="1"/>
</dbReference>
<dbReference type="GO" id="GO:0016559">
    <property type="term" value="P:peroxisome fission"/>
    <property type="evidence" value="ECO:0007669"/>
    <property type="project" value="TreeGrafter"/>
</dbReference>
<dbReference type="InterPro" id="IPR041489">
    <property type="entry name" value="PDZ_6"/>
</dbReference>
<dbReference type="InterPro" id="IPR020850">
    <property type="entry name" value="GED_dom"/>
</dbReference>
<dbReference type="eggNOG" id="KOG0446">
    <property type="taxonomic scope" value="Eukaryota"/>
</dbReference>
<dbReference type="InterPro" id="IPR045063">
    <property type="entry name" value="Dynamin_N"/>
</dbReference>
<dbReference type="GO" id="GO:0003924">
    <property type="term" value="F:GTPase activity"/>
    <property type="evidence" value="ECO:0007669"/>
    <property type="project" value="InterPro"/>
</dbReference>
<evidence type="ECO:0000259" key="5">
    <source>
        <dbReference type="PROSITE" id="PS51718"/>
    </source>
</evidence>
<dbReference type="PANTHER" id="PTHR11566">
    <property type="entry name" value="DYNAMIN"/>
    <property type="match status" value="1"/>
</dbReference>
<dbReference type="Pfam" id="PF17820">
    <property type="entry name" value="PDZ_6"/>
    <property type="match status" value="1"/>
</dbReference>
<dbReference type="GO" id="GO:0005525">
    <property type="term" value="F:GTP binding"/>
    <property type="evidence" value="ECO:0007669"/>
    <property type="project" value="InterPro"/>
</dbReference>
<accession>F0YGN9</accession>
<dbReference type="InterPro" id="IPR030381">
    <property type="entry name" value="G_DYNAMIN_dom"/>
</dbReference>
<dbReference type="SMART" id="SM00228">
    <property type="entry name" value="PDZ"/>
    <property type="match status" value="1"/>
</dbReference>